<feature type="region of interest" description="Disordered" evidence="1">
    <location>
        <begin position="225"/>
        <end position="280"/>
    </location>
</feature>
<accession>A0A1L9VBQ8</accession>
<dbReference type="Pfam" id="PF00169">
    <property type="entry name" value="PH"/>
    <property type="match status" value="2"/>
</dbReference>
<evidence type="ECO:0000259" key="2">
    <source>
        <dbReference type="PROSITE" id="PS50003"/>
    </source>
</evidence>
<feature type="domain" description="PH" evidence="2">
    <location>
        <begin position="58"/>
        <end position="159"/>
    </location>
</feature>
<keyword evidence="4" id="KW-1185">Reference proteome</keyword>
<dbReference type="OrthoDB" id="2157866at2759"/>
<dbReference type="InterPro" id="IPR051707">
    <property type="entry name" value="PI-Interact_SigTrans_Reg"/>
</dbReference>
<feature type="compositionally biased region" description="Pro residues" evidence="1">
    <location>
        <begin position="257"/>
        <end position="272"/>
    </location>
</feature>
<feature type="compositionally biased region" description="Low complexity" evidence="1">
    <location>
        <begin position="178"/>
        <end position="198"/>
    </location>
</feature>
<dbReference type="InterPro" id="IPR011993">
    <property type="entry name" value="PH-like_dom_sf"/>
</dbReference>
<protein>
    <recommendedName>
        <fullName evidence="2">PH domain-containing protein</fullName>
    </recommendedName>
</protein>
<feature type="compositionally biased region" description="Polar residues" evidence="1">
    <location>
        <begin position="225"/>
        <end position="254"/>
    </location>
</feature>
<dbReference type="PANTHER" id="PTHR14336:SF8">
    <property type="entry name" value="PROTEIN OPY1"/>
    <property type="match status" value="1"/>
</dbReference>
<dbReference type="AlphaFoldDB" id="A0A1L9VBQ8"/>
<dbReference type="SUPFAM" id="SSF50729">
    <property type="entry name" value="PH domain-like"/>
    <property type="match status" value="2"/>
</dbReference>
<dbReference type="EMBL" id="KV878906">
    <property type="protein sequence ID" value="OJJ81368.1"/>
    <property type="molecule type" value="Genomic_DNA"/>
</dbReference>
<dbReference type="PROSITE" id="PS50003">
    <property type="entry name" value="PH_DOMAIN"/>
    <property type="match status" value="2"/>
</dbReference>
<dbReference type="Proteomes" id="UP000184300">
    <property type="component" value="Unassembled WGS sequence"/>
</dbReference>
<evidence type="ECO:0000256" key="1">
    <source>
        <dbReference type="SAM" id="MobiDB-lite"/>
    </source>
</evidence>
<feature type="region of interest" description="Disordered" evidence="1">
    <location>
        <begin position="1"/>
        <end position="27"/>
    </location>
</feature>
<dbReference type="CDD" id="cd13299">
    <property type="entry name" value="PH2_PH_fungal"/>
    <property type="match status" value="1"/>
</dbReference>
<dbReference type="SMART" id="SM00233">
    <property type="entry name" value="PH"/>
    <property type="match status" value="2"/>
</dbReference>
<name>A0A1L9VBQ8_ASPGL</name>
<dbReference type="VEuPathDB" id="FungiDB:ASPGLDRAFT_84420"/>
<feature type="region of interest" description="Disordered" evidence="1">
    <location>
        <begin position="172"/>
        <end position="208"/>
    </location>
</feature>
<dbReference type="GeneID" id="34466535"/>
<proteinExistence type="predicted"/>
<sequence length="402" mass="44625">MDRLVTSVPALSEGHPGNAKPSNDTKLQPLHLASPLRNGEIGFGTISPIENGSFAFDRVIKTGKVHRRIKHKRAFKATWKSGHLVLRPNLLSVYKDEEATRLKLSITLSEVTAVAPFKSPRSKRQHLFAVYCPTGNYRFQAESQKDAEDWIQRIRSETRLDEEEAAFLALAKKKKSQKSALKPSGDDSTSTSSRPSSPELGASLSPNSQARHFAYPLDFSANDMTSEWSDGPSNNTNLRPKRSANNLSSAQKGGQPQPQPQPQPPLPLPLPLPREGNRNADVGILRDPERVLCNGYLQCLRTKGGVRTWKRYWVVLRPKSLGFYKNEKEYCAVKVIPMSQVIEAAEIEPVSRSKNFCLQVIAEEKSYQLCTPDEESLAKWLGGLKSIIIARKKLEASASATA</sequence>
<dbReference type="Gene3D" id="2.30.29.30">
    <property type="entry name" value="Pleckstrin-homology domain (PH domain)/Phosphotyrosine-binding domain (PTB)"/>
    <property type="match status" value="2"/>
</dbReference>
<evidence type="ECO:0000313" key="4">
    <source>
        <dbReference type="Proteomes" id="UP000184300"/>
    </source>
</evidence>
<organism evidence="3 4">
    <name type="scientific">Aspergillus glaucus CBS 516.65</name>
    <dbReference type="NCBI Taxonomy" id="1160497"/>
    <lineage>
        <taxon>Eukaryota</taxon>
        <taxon>Fungi</taxon>
        <taxon>Dikarya</taxon>
        <taxon>Ascomycota</taxon>
        <taxon>Pezizomycotina</taxon>
        <taxon>Eurotiomycetes</taxon>
        <taxon>Eurotiomycetidae</taxon>
        <taxon>Eurotiales</taxon>
        <taxon>Aspergillaceae</taxon>
        <taxon>Aspergillus</taxon>
        <taxon>Aspergillus subgen. Aspergillus</taxon>
    </lineage>
</organism>
<gene>
    <name evidence="3" type="ORF">ASPGLDRAFT_84420</name>
</gene>
<dbReference type="RefSeq" id="XP_022398066.1">
    <property type="nucleotide sequence ID" value="XM_022550275.1"/>
</dbReference>
<reference evidence="4" key="1">
    <citation type="journal article" date="2017" name="Genome Biol.">
        <title>Comparative genomics reveals high biological diversity and specific adaptations in the industrially and medically important fungal genus Aspergillus.</title>
        <authorList>
            <person name="de Vries R.P."/>
            <person name="Riley R."/>
            <person name="Wiebenga A."/>
            <person name="Aguilar-Osorio G."/>
            <person name="Amillis S."/>
            <person name="Uchima C.A."/>
            <person name="Anderluh G."/>
            <person name="Asadollahi M."/>
            <person name="Askin M."/>
            <person name="Barry K."/>
            <person name="Battaglia E."/>
            <person name="Bayram O."/>
            <person name="Benocci T."/>
            <person name="Braus-Stromeyer S.A."/>
            <person name="Caldana C."/>
            <person name="Canovas D."/>
            <person name="Cerqueira G.C."/>
            <person name="Chen F."/>
            <person name="Chen W."/>
            <person name="Choi C."/>
            <person name="Clum A."/>
            <person name="Dos Santos R.A."/>
            <person name="Damasio A.R."/>
            <person name="Diallinas G."/>
            <person name="Emri T."/>
            <person name="Fekete E."/>
            <person name="Flipphi M."/>
            <person name="Freyberg S."/>
            <person name="Gallo A."/>
            <person name="Gournas C."/>
            <person name="Habgood R."/>
            <person name="Hainaut M."/>
            <person name="Harispe M.L."/>
            <person name="Henrissat B."/>
            <person name="Hilden K.S."/>
            <person name="Hope R."/>
            <person name="Hossain A."/>
            <person name="Karabika E."/>
            <person name="Karaffa L."/>
            <person name="Karanyi Z."/>
            <person name="Krasevec N."/>
            <person name="Kuo A."/>
            <person name="Kusch H."/>
            <person name="LaButti K."/>
            <person name="Lagendijk E.L."/>
            <person name="Lapidus A."/>
            <person name="Levasseur A."/>
            <person name="Lindquist E."/>
            <person name="Lipzen A."/>
            <person name="Logrieco A.F."/>
            <person name="MacCabe A."/>
            <person name="Maekelae M.R."/>
            <person name="Malavazi I."/>
            <person name="Melin P."/>
            <person name="Meyer V."/>
            <person name="Mielnichuk N."/>
            <person name="Miskei M."/>
            <person name="Molnar A.P."/>
            <person name="Mule G."/>
            <person name="Ngan C.Y."/>
            <person name="Orejas M."/>
            <person name="Orosz E."/>
            <person name="Ouedraogo J.P."/>
            <person name="Overkamp K.M."/>
            <person name="Park H.-S."/>
            <person name="Perrone G."/>
            <person name="Piumi F."/>
            <person name="Punt P.J."/>
            <person name="Ram A.F."/>
            <person name="Ramon A."/>
            <person name="Rauscher S."/>
            <person name="Record E."/>
            <person name="Riano-Pachon D.M."/>
            <person name="Robert V."/>
            <person name="Roehrig J."/>
            <person name="Ruller R."/>
            <person name="Salamov A."/>
            <person name="Salih N.S."/>
            <person name="Samson R.A."/>
            <person name="Sandor E."/>
            <person name="Sanguinetti M."/>
            <person name="Schuetze T."/>
            <person name="Sepcic K."/>
            <person name="Shelest E."/>
            <person name="Sherlock G."/>
            <person name="Sophianopoulou V."/>
            <person name="Squina F.M."/>
            <person name="Sun H."/>
            <person name="Susca A."/>
            <person name="Todd R.B."/>
            <person name="Tsang A."/>
            <person name="Unkles S.E."/>
            <person name="van de Wiele N."/>
            <person name="van Rossen-Uffink D."/>
            <person name="Oliveira J.V."/>
            <person name="Vesth T.C."/>
            <person name="Visser J."/>
            <person name="Yu J.-H."/>
            <person name="Zhou M."/>
            <person name="Andersen M.R."/>
            <person name="Archer D.B."/>
            <person name="Baker S.E."/>
            <person name="Benoit I."/>
            <person name="Brakhage A.A."/>
            <person name="Braus G.H."/>
            <person name="Fischer R."/>
            <person name="Frisvad J.C."/>
            <person name="Goldman G.H."/>
            <person name="Houbraken J."/>
            <person name="Oakley B."/>
            <person name="Pocsi I."/>
            <person name="Scazzocchio C."/>
            <person name="Seiboth B."/>
            <person name="vanKuyk P.A."/>
            <person name="Wortman J."/>
            <person name="Dyer P.S."/>
            <person name="Grigoriev I.V."/>
        </authorList>
    </citation>
    <scope>NUCLEOTIDE SEQUENCE [LARGE SCALE GENOMIC DNA]</scope>
    <source>
        <strain evidence="4">CBS 516.65</strain>
    </source>
</reference>
<feature type="domain" description="PH" evidence="2">
    <location>
        <begin position="290"/>
        <end position="389"/>
    </location>
</feature>
<dbReference type="STRING" id="1160497.A0A1L9VBQ8"/>
<evidence type="ECO:0000313" key="3">
    <source>
        <dbReference type="EMBL" id="OJJ81368.1"/>
    </source>
</evidence>
<dbReference type="InterPro" id="IPR001849">
    <property type="entry name" value="PH_domain"/>
</dbReference>
<dbReference type="PANTHER" id="PTHR14336">
    <property type="entry name" value="TANDEM PH DOMAIN CONTAINING PROTEIN"/>
    <property type="match status" value="1"/>
</dbReference>